<evidence type="ECO:0000256" key="6">
    <source>
        <dbReference type="SAM" id="Phobius"/>
    </source>
</evidence>
<evidence type="ECO:0000256" key="3">
    <source>
        <dbReference type="ARBA" id="ARBA00022989"/>
    </source>
</evidence>
<sequence length="1372" mass="140867">MALQDDPSANPSTPAPRPRRSALRWAAGIFGSLVLLLVAVVAAGWIWAGSATSLATAVARAAAYLPAGQTLETREVSGNLRTGGRIGALVWQGPTLRVELQDVRIGWALAPLLQRKVSLGELHASSVTVTRLGPGEDTPTEPLQSLVLPVDIDLPFSVDTIRWTGPPELLVEKLAGRYRYEHGAHRLDIDGVDVAHGHYSLQAKLQGAAPMQLEALLKGRLQAPMPEGVAPLTVGAGVSASGTLAGADARLDVAAALRPADDSPLRADLRAQVMPWQKQPLVTAHALLTQIDLARLLPQAPATLLGGTVDAGPTAEGWQVKAALRNDMPGPWDQGRLPVEQADVAAAQTADGAWAISQAVVKAGGGEISARGRWGPQATAPAEGAAAPPAPWQVVATLAGIQPGELHTQLAGPVLSGKASASQQGEPLDFDLAITGTGATRPAKAAPSTAPRRKGQAQPTALQTLGLQALSATGRWSDGLLDLRKFQLRAADASAEGAVQLRPAARAGKGQVTASVPGAKLNIDGDMAPATGTGRAQLSLADAATLQRWIEGLPGLRGALAGISLDGSASLDAQWRGGWESAQRRWQQGGASGNDLTLQATLVAPKLDIALPASTTPDAAGANRRATTIALKGMRGEVSGSLAQATLSLQGSAATGTQSATLRTRASGGVDGPGRWRAAFSELQLEAADSQLPGPWKIDLDAPLSLQIRQAKDSLAVETSAGSASLAGPAPGKVAIQWQPVSLQSIGSGAAAQLKLRSQGQLKGLPMAWAEALSQGARDAIAQSGFAGDLVFDGSWDIDAGDTLRARASLARTSGDIRIQVPGSTATPSSVSSSGTGKGADSVKASATAAGNVPTTSAGVIAARIDLAADGDDVKAELLWDSARAGVIKASAGTRLSHGAEGWAWPENAPITGSLDASLPQVGVWSVLAPPGWRVQGSFETRAQLSGTRVAPRWSGTLNANGLAVRSVVDGIDLHDGQLRSTLQGDRLEITEFSLRGGNGPSTRVAGIAGSLATARTVATETDGGTLRGSGTLSWANGIRMDIHAQAQALRVSVRTDRQLTLSGTIDARLGDDGRLVLRADLKTDRAVILLPDDSAPTLGSDVHVHSAAIDRENAAQAAKAGAASASTAVGTAKPPDVLVVFNLGNDFAVQGRGITTRLTGQLEIRSTAGLGLPPRVTGEIRTASGQYRAYSQQLDIESGVASFSGAIDNPALDILAIRPNISVRAGVRVTGTAQAPQVKLYSESGLTDAEILSWVVLGRSTANGGAEAALLQQAALALLAGGKGSSGGMAKRVGLDEIGFKGPGSGSDASTAALTFGKRISQKLYVTYEHGLSGAVGSLYIFYDLTRRLTLRGQAGSSKNGLDLIYTLTYN</sequence>
<evidence type="ECO:0000313" key="9">
    <source>
        <dbReference type="Proteomes" id="UP000464787"/>
    </source>
</evidence>
<name>A0A857J8P7_9BURK</name>
<comment type="subcellular location">
    <subcellularLocation>
        <location evidence="1">Membrane</location>
        <topology evidence="1">Single-pass membrane protein</topology>
    </subcellularLocation>
</comment>
<proteinExistence type="predicted"/>
<keyword evidence="3 6" id="KW-1133">Transmembrane helix</keyword>
<gene>
    <name evidence="8" type="ORF">GT347_16185</name>
</gene>
<dbReference type="PANTHER" id="PTHR36985:SF1">
    <property type="entry name" value="TRANSLOCATION AND ASSEMBLY MODULE SUBUNIT TAMB"/>
    <property type="match status" value="1"/>
</dbReference>
<feature type="domain" description="Translocation and assembly module TamB C-terminal" evidence="7">
    <location>
        <begin position="1022"/>
        <end position="1371"/>
    </location>
</feature>
<dbReference type="InterPro" id="IPR007452">
    <property type="entry name" value="TamB_C"/>
</dbReference>
<evidence type="ECO:0000259" key="7">
    <source>
        <dbReference type="Pfam" id="PF04357"/>
    </source>
</evidence>
<evidence type="ECO:0000256" key="1">
    <source>
        <dbReference type="ARBA" id="ARBA00004167"/>
    </source>
</evidence>
<organism evidence="8 9">
    <name type="scientific">Xylophilus rhododendri</name>
    <dbReference type="NCBI Taxonomy" id="2697032"/>
    <lineage>
        <taxon>Bacteria</taxon>
        <taxon>Pseudomonadati</taxon>
        <taxon>Pseudomonadota</taxon>
        <taxon>Betaproteobacteria</taxon>
        <taxon>Burkholderiales</taxon>
        <taxon>Xylophilus</taxon>
    </lineage>
</organism>
<protein>
    <submittedName>
        <fullName evidence="8">Translocation/assembly module TamB</fullName>
    </submittedName>
</protein>
<evidence type="ECO:0000256" key="2">
    <source>
        <dbReference type="ARBA" id="ARBA00022692"/>
    </source>
</evidence>
<dbReference type="KEGG" id="xyk:GT347_16185"/>
<accession>A0A857J8P7</accession>
<keyword evidence="9" id="KW-1185">Reference proteome</keyword>
<dbReference type="RefSeq" id="WP_160553195.1">
    <property type="nucleotide sequence ID" value="NZ_CP047650.1"/>
</dbReference>
<feature type="compositionally biased region" description="Low complexity" evidence="5">
    <location>
        <begin position="821"/>
        <end position="835"/>
    </location>
</feature>
<reference evidence="8 9" key="1">
    <citation type="submission" date="2020-01" db="EMBL/GenBank/DDBJ databases">
        <title>Genome sequencing of strain KACC 21265.</title>
        <authorList>
            <person name="Heo J."/>
            <person name="Kim S.-J."/>
            <person name="Kim J.-S."/>
            <person name="Hong S.-B."/>
            <person name="Kwon S.-W."/>
        </authorList>
    </citation>
    <scope>NUCLEOTIDE SEQUENCE [LARGE SCALE GENOMIC DNA]</scope>
    <source>
        <strain evidence="8 9">KACC 21265</strain>
    </source>
</reference>
<evidence type="ECO:0000313" key="8">
    <source>
        <dbReference type="EMBL" id="QHI99382.1"/>
    </source>
</evidence>
<evidence type="ECO:0000256" key="4">
    <source>
        <dbReference type="ARBA" id="ARBA00023136"/>
    </source>
</evidence>
<evidence type="ECO:0000256" key="5">
    <source>
        <dbReference type="SAM" id="MobiDB-lite"/>
    </source>
</evidence>
<dbReference type="Proteomes" id="UP000464787">
    <property type="component" value="Chromosome"/>
</dbReference>
<keyword evidence="4 6" id="KW-0472">Membrane</keyword>
<keyword evidence="2 6" id="KW-0812">Transmembrane</keyword>
<dbReference type="GO" id="GO:0005886">
    <property type="term" value="C:plasma membrane"/>
    <property type="evidence" value="ECO:0007669"/>
    <property type="project" value="InterPro"/>
</dbReference>
<dbReference type="Pfam" id="PF04357">
    <property type="entry name" value="TamB"/>
    <property type="match status" value="1"/>
</dbReference>
<dbReference type="GO" id="GO:0009306">
    <property type="term" value="P:protein secretion"/>
    <property type="evidence" value="ECO:0007669"/>
    <property type="project" value="InterPro"/>
</dbReference>
<dbReference type="GO" id="GO:0097347">
    <property type="term" value="C:TAM protein secretion complex"/>
    <property type="evidence" value="ECO:0007669"/>
    <property type="project" value="TreeGrafter"/>
</dbReference>
<dbReference type="PANTHER" id="PTHR36985">
    <property type="entry name" value="TRANSLOCATION AND ASSEMBLY MODULE SUBUNIT TAMB"/>
    <property type="match status" value="1"/>
</dbReference>
<dbReference type="EMBL" id="CP047650">
    <property type="protein sequence ID" value="QHI99382.1"/>
    <property type="molecule type" value="Genomic_DNA"/>
</dbReference>
<feature type="region of interest" description="Disordered" evidence="5">
    <location>
        <begin position="439"/>
        <end position="458"/>
    </location>
</feature>
<feature type="transmembrane region" description="Helical" evidence="6">
    <location>
        <begin position="25"/>
        <end position="48"/>
    </location>
</feature>
<feature type="region of interest" description="Disordered" evidence="5">
    <location>
        <begin position="820"/>
        <end position="842"/>
    </location>
</feature>